<dbReference type="InterPro" id="IPR013830">
    <property type="entry name" value="SGNH_hydro"/>
</dbReference>
<gene>
    <name evidence="3" type="ORF">GCM10011611_39240</name>
</gene>
<keyword evidence="4" id="KW-1185">Reference proteome</keyword>
<evidence type="ECO:0000313" key="3">
    <source>
        <dbReference type="EMBL" id="GGF29332.1"/>
    </source>
</evidence>
<reference evidence="3" key="2">
    <citation type="submission" date="2020-09" db="EMBL/GenBank/DDBJ databases">
        <authorList>
            <person name="Sun Q."/>
            <person name="Zhou Y."/>
        </authorList>
    </citation>
    <scope>NUCLEOTIDE SEQUENCE</scope>
    <source>
        <strain evidence="3">CGMCC 1.15725</strain>
    </source>
</reference>
<protein>
    <recommendedName>
        <fullName evidence="2">SGNH hydrolase-type esterase domain-containing protein</fullName>
    </recommendedName>
</protein>
<dbReference type="PANTHER" id="PTHR43784:SF2">
    <property type="entry name" value="GDSL-LIKE LIPASE_ACYLHYDROLASE, PUTATIVE (AFU_ORTHOLOGUE AFUA_2G00820)-RELATED"/>
    <property type="match status" value="1"/>
</dbReference>
<name>A0A8J2YVX5_9PROT</name>
<dbReference type="InterPro" id="IPR053140">
    <property type="entry name" value="GDSL_Rv0518-like"/>
</dbReference>
<dbReference type="EMBL" id="BMJQ01000010">
    <property type="protein sequence ID" value="GGF29332.1"/>
    <property type="molecule type" value="Genomic_DNA"/>
</dbReference>
<keyword evidence="1" id="KW-0732">Signal</keyword>
<dbReference type="AlphaFoldDB" id="A0A8J2YVX5"/>
<dbReference type="Proteomes" id="UP000646365">
    <property type="component" value="Unassembled WGS sequence"/>
</dbReference>
<dbReference type="PANTHER" id="PTHR43784">
    <property type="entry name" value="GDSL-LIKE LIPASE/ACYLHYDROLASE, PUTATIVE (AFU_ORTHOLOGUE AFUA_2G00820)-RELATED"/>
    <property type="match status" value="1"/>
</dbReference>
<feature type="signal peptide" evidence="1">
    <location>
        <begin position="1"/>
        <end position="24"/>
    </location>
</feature>
<dbReference type="Gene3D" id="3.40.50.1110">
    <property type="entry name" value="SGNH hydrolase"/>
    <property type="match status" value="1"/>
</dbReference>
<sequence>MTRVAFGCLLVGLLLSALAHSAEAGDRWVGTWGASPSDPLLTADKPSPSYKDQTVRLVAHVSIGGSRIRLRLSNGLGRAPLIVGAVHVCLSGRDAPDHVVTFAGQGRFAIPKGADYLSDPIDLAVPSGADVTVSLYFPADTGPITQHSLGVQTGYVAPGDQTAAASLAGAAPILARPVLSGIEVEGQAGDAAVVTLGDSITDGQHSTVDADRRWPDLLAARLEARYGGHVSVVNAGIDGNRLLSESRFGPNALARFDRDVLAQAGVRYVTVLLGINDIGHAPDTPVDVSQIIAALRQLADRAHDHGLKIYGATLLPFEDSPYWATQGETMRQAVNRWIRESGAFDAVLDFDQIMRDPARPVHLAPGYDSGDHLHPNDAGYAAMAASIDLGLFKPH</sequence>
<evidence type="ECO:0000313" key="4">
    <source>
        <dbReference type="Proteomes" id="UP000646365"/>
    </source>
</evidence>
<proteinExistence type="predicted"/>
<feature type="chain" id="PRO_5035257791" description="SGNH hydrolase-type esterase domain-containing protein" evidence="1">
    <location>
        <begin position="25"/>
        <end position="395"/>
    </location>
</feature>
<feature type="domain" description="SGNH hydrolase-type esterase" evidence="2">
    <location>
        <begin position="196"/>
        <end position="382"/>
    </location>
</feature>
<dbReference type="InterPro" id="IPR036514">
    <property type="entry name" value="SGNH_hydro_sf"/>
</dbReference>
<evidence type="ECO:0000259" key="2">
    <source>
        <dbReference type="Pfam" id="PF13472"/>
    </source>
</evidence>
<comment type="caution">
    <text evidence="3">The sequence shown here is derived from an EMBL/GenBank/DDBJ whole genome shotgun (WGS) entry which is preliminary data.</text>
</comment>
<organism evidence="3 4">
    <name type="scientific">Aliidongia dinghuensis</name>
    <dbReference type="NCBI Taxonomy" id="1867774"/>
    <lineage>
        <taxon>Bacteria</taxon>
        <taxon>Pseudomonadati</taxon>
        <taxon>Pseudomonadota</taxon>
        <taxon>Alphaproteobacteria</taxon>
        <taxon>Rhodospirillales</taxon>
        <taxon>Dongiaceae</taxon>
        <taxon>Aliidongia</taxon>
    </lineage>
</organism>
<dbReference type="CDD" id="cd01830">
    <property type="entry name" value="XynE_like"/>
    <property type="match status" value="1"/>
</dbReference>
<dbReference type="Pfam" id="PF13472">
    <property type="entry name" value="Lipase_GDSL_2"/>
    <property type="match status" value="1"/>
</dbReference>
<dbReference type="GO" id="GO:0016788">
    <property type="term" value="F:hydrolase activity, acting on ester bonds"/>
    <property type="evidence" value="ECO:0007669"/>
    <property type="project" value="UniProtKB-ARBA"/>
</dbReference>
<accession>A0A8J2YVX5</accession>
<dbReference type="SUPFAM" id="SSF52266">
    <property type="entry name" value="SGNH hydrolase"/>
    <property type="match status" value="1"/>
</dbReference>
<evidence type="ECO:0000256" key="1">
    <source>
        <dbReference type="SAM" id="SignalP"/>
    </source>
</evidence>
<reference evidence="3" key="1">
    <citation type="journal article" date="2014" name="Int. J. Syst. Evol. Microbiol.">
        <title>Complete genome sequence of Corynebacterium casei LMG S-19264T (=DSM 44701T), isolated from a smear-ripened cheese.</title>
        <authorList>
            <consortium name="US DOE Joint Genome Institute (JGI-PGF)"/>
            <person name="Walter F."/>
            <person name="Albersmeier A."/>
            <person name="Kalinowski J."/>
            <person name="Ruckert C."/>
        </authorList>
    </citation>
    <scope>NUCLEOTIDE SEQUENCE</scope>
    <source>
        <strain evidence="3">CGMCC 1.15725</strain>
    </source>
</reference>